<dbReference type="AlphaFoldDB" id="A0A9P5BNQ7"/>
<keyword evidence="2" id="KW-1185">Reference proteome</keyword>
<sequence>MQGSTSASEAVFNICALGATDRPAGLAVDRLGPHVAISPRRRYSLEPSGSACVQTRPFITWPCNAAVWLSGI</sequence>
<reference evidence="1" key="1">
    <citation type="submission" date="2019-06" db="EMBL/GenBank/DDBJ databases">
        <authorList>
            <person name="Gan P."/>
            <person name="Shirasu K."/>
        </authorList>
    </citation>
    <scope>NUCLEOTIDE SEQUENCE [LARGE SCALE GENOMIC DNA]</scope>
    <source>
        <strain evidence="1">CAD2</strain>
    </source>
</reference>
<evidence type="ECO:0000313" key="2">
    <source>
        <dbReference type="Proteomes" id="UP000711996"/>
    </source>
</evidence>
<dbReference type="OrthoDB" id="10276875at2759"/>
<dbReference type="EMBL" id="QPMT01000068">
    <property type="protein sequence ID" value="KAF4845734.1"/>
    <property type="molecule type" value="Genomic_DNA"/>
</dbReference>
<gene>
    <name evidence="1" type="ORF">CGCSCA2_v013378</name>
</gene>
<name>A0A9P5BNQ7_COLSI</name>
<proteinExistence type="predicted"/>
<dbReference type="Proteomes" id="UP000711996">
    <property type="component" value="Unassembled WGS sequence"/>
</dbReference>
<accession>A0A9P5BNQ7</accession>
<evidence type="ECO:0000313" key="1">
    <source>
        <dbReference type="EMBL" id="KAF4845734.1"/>
    </source>
</evidence>
<protein>
    <submittedName>
        <fullName evidence="1">Uncharacterized protein</fullName>
    </submittedName>
</protein>
<organism evidence="1 2">
    <name type="scientific">Colletotrichum siamense</name>
    <name type="common">Anthracnose fungus</name>
    <dbReference type="NCBI Taxonomy" id="690259"/>
    <lineage>
        <taxon>Eukaryota</taxon>
        <taxon>Fungi</taxon>
        <taxon>Dikarya</taxon>
        <taxon>Ascomycota</taxon>
        <taxon>Pezizomycotina</taxon>
        <taxon>Sordariomycetes</taxon>
        <taxon>Hypocreomycetidae</taxon>
        <taxon>Glomerellales</taxon>
        <taxon>Glomerellaceae</taxon>
        <taxon>Colletotrichum</taxon>
        <taxon>Colletotrichum gloeosporioides species complex</taxon>
    </lineage>
</organism>
<comment type="caution">
    <text evidence="1">The sequence shown here is derived from an EMBL/GenBank/DDBJ whole genome shotgun (WGS) entry which is preliminary data.</text>
</comment>